<keyword evidence="8" id="KW-1185">Reference proteome</keyword>
<dbReference type="GO" id="GO:0047355">
    <property type="term" value="F:CDP-glycerol glycerophosphotransferase activity"/>
    <property type="evidence" value="ECO:0007669"/>
    <property type="project" value="InterPro"/>
</dbReference>
<name>A0A1M5UK35_9BACI</name>
<dbReference type="Proteomes" id="UP000184079">
    <property type="component" value="Unassembled WGS sequence"/>
</dbReference>
<dbReference type="OrthoDB" id="9811865at2"/>
<reference evidence="8" key="1">
    <citation type="submission" date="2016-11" db="EMBL/GenBank/DDBJ databases">
        <authorList>
            <person name="Varghese N."/>
            <person name="Submissions S."/>
        </authorList>
    </citation>
    <scope>NUCLEOTIDE SEQUENCE [LARGE SCALE GENOMIC DNA]</scope>
    <source>
        <strain evidence="8">CGMCC 1.6496</strain>
    </source>
</reference>
<comment type="subcellular location">
    <subcellularLocation>
        <location evidence="1">Cell membrane</location>
        <topology evidence="1">Peripheral membrane protein</topology>
    </subcellularLocation>
</comment>
<dbReference type="Pfam" id="PF04464">
    <property type="entry name" value="Glyphos_transf"/>
    <property type="match status" value="1"/>
</dbReference>
<gene>
    <name evidence="7" type="ORF">SAMN05421807_11010</name>
</gene>
<proteinExistence type="inferred from homology"/>
<evidence type="ECO:0000256" key="2">
    <source>
        <dbReference type="ARBA" id="ARBA00010488"/>
    </source>
</evidence>
<keyword evidence="3" id="KW-1003">Cell membrane</keyword>
<dbReference type="RefSeq" id="WP_073009491.1">
    <property type="nucleotide sequence ID" value="NZ_FQXD01000010.1"/>
</dbReference>
<dbReference type="Gene3D" id="3.40.50.12580">
    <property type="match status" value="1"/>
</dbReference>
<evidence type="ECO:0000256" key="3">
    <source>
        <dbReference type="ARBA" id="ARBA00022475"/>
    </source>
</evidence>
<accession>A0A1M5UK35</accession>
<dbReference type="GO" id="GO:0005886">
    <property type="term" value="C:plasma membrane"/>
    <property type="evidence" value="ECO:0007669"/>
    <property type="project" value="UniProtKB-SubCell"/>
</dbReference>
<dbReference type="InterPro" id="IPR051612">
    <property type="entry name" value="Teichoic_Acid_Biosynth"/>
</dbReference>
<dbReference type="InterPro" id="IPR007554">
    <property type="entry name" value="Glycerophosphate_synth"/>
</dbReference>
<evidence type="ECO:0000313" key="8">
    <source>
        <dbReference type="Proteomes" id="UP000184079"/>
    </source>
</evidence>
<dbReference type="AlphaFoldDB" id="A0A1M5UK35"/>
<dbReference type="SUPFAM" id="SSF53756">
    <property type="entry name" value="UDP-Glycosyltransferase/glycogen phosphorylase"/>
    <property type="match status" value="1"/>
</dbReference>
<dbReference type="PANTHER" id="PTHR37316">
    <property type="entry name" value="TEICHOIC ACID GLYCEROL-PHOSPHATE PRIMASE"/>
    <property type="match status" value="1"/>
</dbReference>
<sequence length="640" mass="74598">MFHTALDGEHLKINAESAVLNKVTNFEIHGSYLEMEGYTTVKKQLTFQEEEIRKTLLLVPKLNIETLREEHEEYDTLTDVEILEKHIIGIPLDNCRMTELESNTDTDFSSEELEALSGYKGDIDLSTLVYGRPLEKGEYNLFIKLEQLLPNRKEKFEKVLPLSSVKEFIEGSSILNTKLQYFSAKKVLKYNLIVSFDKYSKTLLFKNTLLQSYDPTEQASEIDYKESKTLKAIKRRLFKAFYMLFTMLLPIKKRKVVFASDSRSELNGNFYFVYEELYKRNLDLNITFIFNERINNKKTINDLVKTAYHFATAKIILLDDFYPLVYPLRIRNNADLIQVWHAAGAFKTFGYSRIGRPGGPSPRSKNHKNYTKALVSSEGVRENYAEGFGITVDKVYATGVPRADIFADEKYKSYVQNKLTEMYPFIKGKKVILFAPTFRGNGQASAHYPFEVLNLKQLYEDLHEEYVFLFKIHPFVNNKLHIPYKYNDFFFDLSDYREVNDLLLITDILITDYSSVCFEYALLKKPMLFFAFDVEKYIEERDFYYNYFDFIPGPLIKTTAEMVSTIKEENYDMEKIDAFVNYFFDNTVGQASKNVVDDVIIPSLQDMELDDADQEAILTPPASRIELFERSIGNYDKQKD</sequence>
<dbReference type="Gene3D" id="3.40.50.11820">
    <property type="match status" value="1"/>
</dbReference>
<dbReference type="InterPro" id="IPR043148">
    <property type="entry name" value="TagF_C"/>
</dbReference>
<dbReference type="PANTHER" id="PTHR37316:SF2">
    <property type="entry name" value="TEICHOIC ACID RIBITOL-PHOSPHATE POLYMERASE TARK"/>
    <property type="match status" value="1"/>
</dbReference>
<keyword evidence="6" id="KW-0472">Membrane</keyword>
<keyword evidence="5" id="KW-0777">Teichoic acid biosynthesis</keyword>
<dbReference type="InterPro" id="IPR043149">
    <property type="entry name" value="TagF_N"/>
</dbReference>
<organism evidence="7 8">
    <name type="scientific">Virgibacillus chiguensis</name>
    <dbReference type="NCBI Taxonomy" id="411959"/>
    <lineage>
        <taxon>Bacteria</taxon>
        <taxon>Bacillati</taxon>
        <taxon>Bacillota</taxon>
        <taxon>Bacilli</taxon>
        <taxon>Bacillales</taxon>
        <taxon>Bacillaceae</taxon>
        <taxon>Virgibacillus</taxon>
    </lineage>
</organism>
<evidence type="ECO:0000256" key="1">
    <source>
        <dbReference type="ARBA" id="ARBA00004202"/>
    </source>
</evidence>
<dbReference type="EMBL" id="FQXD01000010">
    <property type="protein sequence ID" value="SHH63196.1"/>
    <property type="molecule type" value="Genomic_DNA"/>
</dbReference>
<protein>
    <submittedName>
        <fullName evidence="7">CDP-ribitol ribitolphosphotransferase</fullName>
    </submittedName>
</protein>
<evidence type="ECO:0000256" key="4">
    <source>
        <dbReference type="ARBA" id="ARBA00022679"/>
    </source>
</evidence>
<comment type="similarity">
    <text evidence="2">Belongs to the CDP-glycerol glycerophosphotransferase family.</text>
</comment>
<evidence type="ECO:0000313" key="7">
    <source>
        <dbReference type="EMBL" id="SHH63196.1"/>
    </source>
</evidence>
<keyword evidence="4 7" id="KW-0808">Transferase</keyword>
<evidence type="ECO:0000256" key="5">
    <source>
        <dbReference type="ARBA" id="ARBA00022944"/>
    </source>
</evidence>
<dbReference type="GO" id="GO:0019350">
    <property type="term" value="P:teichoic acid biosynthetic process"/>
    <property type="evidence" value="ECO:0007669"/>
    <property type="project" value="UniProtKB-KW"/>
</dbReference>
<evidence type="ECO:0000256" key="6">
    <source>
        <dbReference type="ARBA" id="ARBA00023136"/>
    </source>
</evidence>